<accession>A0ABN2PIT2</accession>
<dbReference type="InterPro" id="IPR016181">
    <property type="entry name" value="Acyl_CoA_acyltransferase"/>
</dbReference>
<dbReference type="PROSITE" id="PS51186">
    <property type="entry name" value="GNAT"/>
    <property type="match status" value="1"/>
</dbReference>
<organism evidence="2 3">
    <name type="scientific">Nocardioides lentus</name>
    <dbReference type="NCBI Taxonomy" id="338077"/>
    <lineage>
        <taxon>Bacteria</taxon>
        <taxon>Bacillati</taxon>
        <taxon>Actinomycetota</taxon>
        <taxon>Actinomycetes</taxon>
        <taxon>Propionibacteriales</taxon>
        <taxon>Nocardioidaceae</taxon>
        <taxon>Nocardioides</taxon>
    </lineage>
</organism>
<dbReference type="InterPro" id="IPR000182">
    <property type="entry name" value="GNAT_dom"/>
</dbReference>
<dbReference type="EMBL" id="BAAAMY010000005">
    <property type="protein sequence ID" value="GAA1922995.1"/>
    <property type="molecule type" value="Genomic_DNA"/>
</dbReference>
<evidence type="ECO:0000313" key="3">
    <source>
        <dbReference type="Proteomes" id="UP001501612"/>
    </source>
</evidence>
<name>A0ABN2PIT2_9ACTN</name>
<dbReference type="Proteomes" id="UP001501612">
    <property type="component" value="Unassembled WGS sequence"/>
</dbReference>
<dbReference type="Gene3D" id="3.40.630.30">
    <property type="match status" value="1"/>
</dbReference>
<evidence type="ECO:0000259" key="1">
    <source>
        <dbReference type="PROSITE" id="PS51186"/>
    </source>
</evidence>
<proteinExistence type="predicted"/>
<keyword evidence="3" id="KW-1185">Reference proteome</keyword>
<protein>
    <recommendedName>
        <fullName evidence="1">N-acetyltransferase domain-containing protein</fullName>
    </recommendedName>
</protein>
<dbReference type="RefSeq" id="WP_344007812.1">
    <property type="nucleotide sequence ID" value="NZ_BAAAMY010000005.1"/>
</dbReference>
<dbReference type="SUPFAM" id="SSF55729">
    <property type="entry name" value="Acyl-CoA N-acyltransferases (Nat)"/>
    <property type="match status" value="1"/>
</dbReference>
<gene>
    <name evidence="2" type="ORF">GCM10009737_25740</name>
</gene>
<comment type="caution">
    <text evidence="2">The sequence shown here is derived from an EMBL/GenBank/DDBJ whole genome shotgun (WGS) entry which is preliminary data.</text>
</comment>
<reference evidence="2 3" key="1">
    <citation type="journal article" date="2019" name="Int. J. Syst. Evol. Microbiol.">
        <title>The Global Catalogue of Microorganisms (GCM) 10K type strain sequencing project: providing services to taxonomists for standard genome sequencing and annotation.</title>
        <authorList>
            <consortium name="The Broad Institute Genomics Platform"/>
            <consortium name="The Broad Institute Genome Sequencing Center for Infectious Disease"/>
            <person name="Wu L."/>
            <person name="Ma J."/>
        </authorList>
    </citation>
    <scope>NUCLEOTIDE SEQUENCE [LARGE SCALE GENOMIC DNA]</scope>
    <source>
        <strain evidence="2 3">JCM 14046</strain>
    </source>
</reference>
<feature type="domain" description="N-acetyltransferase" evidence="1">
    <location>
        <begin position="59"/>
        <end position="197"/>
    </location>
</feature>
<sequence>MSGTRVLRADDPEASVLREGGWRVVAESWGARLRLGDPPDPLDLARLRGLVATAADAGYDVRELTAADRPAVAGLEAATAADYPSTPATDAPARTVDRLAELGVRCFGARAEGRLVAVTAVLGGSERVETEFTSVAVDHRRRGLATAVKAASVLALADEGHRLFGTGGAAVNAGSLAMNAAVGYEVTERWLSLRRPE</sequence>
<evidence type="ECO:0000313" key="2">
    <source>
        <dbReference type="EMBL" id="GAA1922995.1"/>
    </source>
</evidence>